<evidence type="ECO:0000313" key="3">
    <source>
        <dbReference type="Proteomes" id="UP000652430"/>
    </source>
</evidence>
<comment type="caution">
    <text evidence="2">The sequence shown here is derived from an EMBL/GenBank/DDBJ whole genome shotgun (WGS) entry which is preliminary data.</text>
</comment>
<evidence type="ECO:0008006" key="4">
    <source>
        <dbReference type="Google" id="ProtNLM"/>
    </source>
</evidence>
<dbReference type="Gene3D" id="2.40.70.10">
    <property type="entry name" value="Acid Proteases"/>
    <property type="match status" value="1"/>
</dbReference>
<evidence type="ECO:0000313" key="2">
    <source>
        <dbReference type="EMBL" id="GHH26169.1"/>
    </source>
</evidence>
<sequence length="304" mass="32013">MSTVVALIALAAASAVPMPPATVPSAALKRATASLDTKSQCVPFNWIVNDKGSARGAITVPVVMNGRPLRMQLDTGADVTSLYGHLAEQASWSKTGSKTFRAARFTVADTRLDRPTIYVNSDMEADPTVQGTLGLPALLGKVVVLDYPGKRLCLFAEADVPAAIAEAPSVRAMLRNSKLYVPLSIGAFASDAFVFDTGSSELPLNVDLATWRTLTNRVTTEGAPTSYQGSAWGKPLIIPGAPSASPVSIGKIVLGRVTVFTNPAQPTGFTDWPVQTVGVLGNAPVWDGIVVLDLTARVRFSIIH</sequence>
<dbReference type="InterPro" id="IPR021109">
    <property type="entry name" value="Peptidase_aspartic_dom_sf"/>
</dbReference>
<dbReference type="RefSeq" id="WP_189677798.1">
    <property type="nucleotide sequence ID" value="NZ_BNAQ01000012.1"/>
</dbReference>
<organism evidence="2 3">
    <name type="scientific">Sphingomonas glacialis</name>
    <dbReference type="NCBI Taxonomy" id="658225"/>
    <lineage>
        <taxon>Bacteria</taxon>
        <taxon>Pseudomonadati</taxon>
        <taxon>Pseudomonadota</taxon>
        <taxon>Alphaproteobacteria</taxon>
        <taxon>Sphingomonadales</taxon>
        <taxon>Sphingomonadaceae</taxon>
        <taxon>Sphingomonas</taxon>
    </lineage>
</organism>
<keyword evidence="3" id="KW-1185">Reference proteome</keyword>
<feature type="chain" id="PRO_5046732040" description="Peptidase A2 domain-containing protein" evidence="1">
    <location>
        <begin position="18"/>
        <end position="304"/>
    </location>
</feature>
<proteinExistence type="predicted"/>
<dbReference type="SUPFAM" id="SSF50630">
    <property type="entry name" value="Acid proteases"/>
    <property type="match status" value="1"/>
</dbReference>
<keyword evidence="1" id="KW-0732">Signal</keyword>
<gene>
    <name evidence="2" type="ORF">GCM10008023_40420</name>
</gene>
<accession>A0ABQ3LUN1</accession>
<name>A0ABQ3LUN1_9SPHN</name>
<dbReference type="EMBL" id="BNAQ01000012">
    <property type="protein sequence ID" value="GHH26169.1"/>
    <property type="molecule type" value="Genomic_DNA"/>
</dbReference>
<feature type="signal peptide" evidence="1">
    <location>
        <begin position="1"/>
        <end position="17"/>
    </location>
</feature>
<protein>
    <recommendedName>
        <fullName evidence="4">Peptidase A2 domain-containing protein</fullName>
    </recommendedName>
</protein>
<dbReference type="Proteomes" id="UP000652430">
    <property type="component" value="Unassembled WGS sequence"/>
</dbReference>
<evidence type="ECO:0000256" key="1">
    <source>
        <dbReference type="SAM" id="SignalP"/>
    </source>
</evidence>
<reference evidence="3" key="1">
    <citation type="journal article" date="2019" name="Int. J. Syst. Evol. Microbiol.">
        <title>The Global Catalogue of Microorganisms (GCM) 10K type strain sequencing project: providing services to taxonomists for standard genome sequencing and annotation.</title>
        <authorList>
            <consortium name="The Broad Institute Genomics Platform"/>
            <consortium name="The Broad Institute Genome Sequencing Center for Infectious Disease"/>
            <person name="Wu L."/>
            <person name="Ma J."/>
        </authorList>
    </citation>
    <scope>NUCLEOTIDE SEQUENCE [LARGE SCALE GENOMIC DNA]</scope>
    <source>
        <strain evidence="3">CGMCC 1.8957</strain>
    </source>
</reference>